<dbReference type="PIRSF" id="PIRSF000445">
    <property type="entry name" value="4pyrrol_synth_GluRdtase"/>
    <property type="match status" value="1"/>
</dbReference>
<feature type="domain" description="Glutamyl-tRNA reductase N-terminal" evidence="18">
    <location>
        <begin position="6"/>
        <end position="158"/>
    </location>
</feature>
<comment type="catalytic activity">
    <reaction evidence="7 9 14">
        <text>(S)-4-amino-5-oxopentanoate + tRNA(Glu) + NADP(+) = L-glutamyl-tRNA(Glu) + NADPH + H(+)</text>
        <dbReference type="Rhea" id="RHEA:12344"/>
        <dbReference type="Rhea" id="RHEA-COMP:9663"/>
        <dbReference type="Rhea" id="RHEA-COMP:9680"/>
        <dbReference type="ChEBI" id="CHEBI:15378"/>
        <dbReference type="ChEBI" id="CHEBI:57501"/>
        <dbReference type="ChEBI" id="CHEBI:57783"/>
        <dbReference type="ChEBI" id="CHEBI:58349"/>
        <dbReference type="ChEBI" id="CHEBI:78442"/>
        <dbReference type="ChEBI" id="CHEBI:78520"/>
        <dbReference type="EC" id="1.2.1.70"/>
    </reaction>
</comment>
<dbReference type="CDD" id="cd05213">
    <property type="entry name" value="NAD_bind_Glutamyl_tRNA_reduct"/>
    <property type="match status" value="1"/>
</dbReference>
<evidence type="ECO:0000256" key="9">
    <source>
        <dbReference type="HAMAP-Rule" id="MF_00087"/>
    </source>
</evidence>
<dbReference type="OrthoDB" id="110209at2"/>
<dbReference type="HAMAP" id="MF_00087">
    <property type="entry name" value="Glu_tRNA_reductase"/>
    <property type="match status" value="1"/>
</dbReference>
<dbReference type="InterPro" id="IPR036291">
    <property type="entry name" value="NAD(P)-bd_dom_sf"/>
</dbReference>
<dbReference type="Proteomes" id="UP000285310">
    <property type="component" value="Unassembled WGS sequence"/>
</dbReference>
<dbReference type="AlphaFoldDB" id="A0A423PIR8"/>
<evidence type="ECO:0000313" key="20">
    <source>
        <dbReference type="Proteomes" id="UP000285310"/>
    </source>
</evidence>
<dbReference type="Pfam" id="PF05201">
    <property type="entry name" value="GlutR_N"/>
    <property type="match status" value="1"/>
</dbReference>
<dbReference type="InParanoid" id="A0A423PIR8"/>
<evidence type="ECO:0000259" key="18">
    <source>
        <dbReference type="Pfam" id="PF05201"/>
    </source>
</evidence>
<dbReference type="FunFam" id="3.40.50.720:FF:000031">
    <property type="entry name" value="Glutamyl-tRNA reductase"/>
    <property type="match status" value="1"/>
</dbReference>
<keyword evidence="20" id="KW-1185">Reference proteome</keyword>
<dbReference type="EMBL" id="AYKG01000048">
    <property type="protein sequence ID" value="ROO25472.1"/>
    <property type="molecule type" value="Genomic_DNA"/>
</dbReference>
<dbReference type="UniPathway" id="UPA00251">
    <property type="reaction ID" value="UER00316"/>
</dbReference>
<feature type="region of interest" description="Disordered" evidence="15">
    <location>
        <begin position="413"/>
        <end position="439"/>
    </location>
</feature>
<dbReference type="EC" id="1.2.1.70" evidence="3 9"/>
<dbReference type="InterPro" id="IPR000343">
    <property type="entry name" value="4pyrrol_synth_GluRdtase"/>
</dbReference>
<keyword evidence="5 9" id="KW-0560">Oxidoreductase</keyword>
<comment type="miscellaneous">
    <text evidence="9">During catalysis, the active site Cys acts as a nucleophile attacking the alpha-carbonyl group of tRNA-bound glutamate with the formation of a thioester intermediate between enzyme and glutamate, and the concomitant release of tRNA(Glu). The thioester intermediate is finally reduced by direct hydride transfer from NADPH, to form the product GSA.</text>
</comment>
<dbReference type="FunCoup" id="A0A423PIR8">
    <property type="interactions" value="371"/>
</dbReference>
<dbReference type="InterPro" id="IPR036453">
    <property type="entry name" value="GluRdtase_dimer_dom_sf"/>
</dbReference>
<gene>
    <name evidence="9" type="primary">hemA</name>
    <name evidence="19" type="ORF">SAJA_13155</name>
</gene>
<evidence type="ECO:0000256" key="12">
    <source>
        <dbReference type="PIRSR" id="PIRSR000445-3"/>
    </source>
</evidence>
<dbReference type="InterPro" id="IPR036343">
    <property type="entry name" value="GluRdtase_N_sf"/>
</dbReference>
<evidence type="ECO:0000313" key="19">
    <source>
        <dbReference type="EMBL" id="ROO25472.1"/>
    </source>
</evidence>
<accession>A0A423PIR8</accession>
<feature type="binding site" evidence="9 12">
    <location>
        <begin position="191"/>
        <end position="196"/>
    </location>
    <ligand>
        <name>NADP(+)</name>
        <dbReference type="ChEBI" id="CHEBI:58349"/>
    </ligand>
</feature>
<feature type="site" description="Important for activity" evidence="9 13">
    <location>
        <position position="101"/>
    </location>
</feature>
<evidence type="ECO:0000256" key="11">
    <source>
        <dbReference type="PIRSR" id="PIRSR000445-2"/>
    </source>
</evidence>
<evidence type="ECO:0000256" key="10">
    <source>
        <dbReference type="PIRSR" id="PIRSR000445-1"/>
    </source>
</evidence>
<dbReference type="NCBIfam" id="TIGR01035">
    <property type="entry name" value="hemA"/>
    <property type="match status" value="1"/>
</dbReference>
<comment type="domain">
    <text evidence="9">Possesses an unusual extended V-shaped dimeric structure with each monomer consisting of three distinct domains arranged along a curved 'spinal' alpha-helix. The N-terminal catalytic domain specifically recognizes the glutamate moiety of the substrate. The second domain is the NADPH-binding domain, and the third C-terminal domain is responsible for dimerization.</text>
</comment>
<evidence type="ECO:0000256" key="2">
    <source>
        <dbReference type="ARBA" id="ARBA00005916"/>
    </source>
</evidence>
<evidence type="ECO:0000259" key="17">
    <source>
        <dbReference type="Pfam" id="PF01488"/>
    </source>
</evidence>
<feature type="binding site" evidence="9 11">
    <location>
        <begin position="116"/>
        <end position="118"/>
    </location>
    <ligand>
        <name>substrate</name>
    </ligand>
</feature>
<feature type="binding site" evidence="9 11">
    <location>
        <position position="111"/>
    </location>
    <ligand>
        <name>substrate</name>
    </ligand>
</feature>
<evidence type="ECO:0000256" key="1">
    <source>
        <dbReference type="ARBA" id="ARBA00005059"/>
    </source>
</evidence>
<dbReference type="GO" id="GO:0008883">
    <property type="term" value="F:glutamyl-tRNA reductase activity"/>
    <property type="evidence" value="ECO:0007669"/>
    <property type="project" value="UniProtKB-UniRule"/>
</dbReference>
<keyword evidence="6 9" id="KW-0627">Porphyrin biosynthesis</keyword>
<dbReference type="Gene3D" id="3.30.460.30">
    <property type="entry name" value="Glutamyl-tRNA reductase, N-terminal domain"/>
    <property type="match status" value="1"/>
</dbReference>
<evidence type="ECO:0000256" key="5">
    <source>
        <dbReference type="ARBA" id="ARBA00023002"/>
    </source>
</evidence>
<dbReference type="PANTHER" id="PTHR43013:SF1">
    <property type="entry name" value="GLUTAMYL-TRNA REDUCTASE"/>
    <property type="match status" value="1"/>
</dbReference>
<dbReference type="PANTHER" id="PTHR43013">
    <property type="entry name" value="GLUTAMYL-TRNA REDUCTASE"/>
    <property type="match status" value="1"/>
</dbReference>
<dbReference type="InterPro" id="IPR015895">
    <property type="entry name" value="4pyrrol_synth_GluRdtase_N"/>
</dbReference>
<feature type="binding site" evidence="9 11">
    <location>
        <position position="122"/>
    </location>
    <ligand>
        <name>substrate</name>
    </ligand>
</feature>
<evidence type="ECO:0000256" key="3">
    <source>
        <dbReference type="ARBA" id="ARBA00012970"/>
    </source>
</evidence>
<dbReference type="Pfam" id="PF01488">
    <property type="entry name" value="Shikimate_DH"/>
    <property type="match status" value="1"/>
</dbReference>
<comment type="caution">
    <text evidence="19">The sequence shown here is derived from an EMBL/GenBank/DDBJ whole genome shotgun (WGS) entry which is preliminary data.</text>
</comment>
<dbReference type="SUPFAM" id="SSF69742">
    <property type="entry name" value="Glutamyl tRNA-reductase catalytic, N-terminal domain"/>
    <property type="match status" value="1"/>
</dbReference>
<dbReference type="RefSeq" id="WP_123659091.1">
    <property type="nucleotide sequence ID" value="NZ_AYKG01000048.1"/>
</dbReference>
<evidence type="ECO:0000256" key="14">
    <source>
        <dbReference type="RuleBase" id="RU000584"/>
    </source>
</evidence>
<protein>
    <recommendedName>
        <fullName evidence="8 9">Glutamyl-tRNA reductase</fullName>
        <shortName evidence="9">GluTR</shortName>
        <ecNumber evidence="3 9">1.2.1.70</ecNumber>
    </recommendedName>
</protein>
<dbReference type="InterPro" id="IPR006151">
    <property type="entry name" value="Shikm_DH/Glu-tRNA_Rdtase"/>
</dbReference>
<evidence type="ECO:0000256" key="7">
    <source>
        <dbReference type="ARBA" id="ARBA00047464"/>
    </source>
</evidence>
<evidence type="ECO:0000256" key="4">
    <source>
        <dbReference type="ARBA" id="ARBA00022857"/>
    </source>
</evidence>
<organism evidence="19 20">
    <name type="scientific">Salinisphaera japonica YTM-1</name>
    <dbReference type="NCBI Taxonomy" id="1209778"/>
    <lineage>
        <taxon>Bacteria</taxon>
        <taxon>Pseudomonadati</taxon>
        <taxon>Pseudomonadota</taxon>
        <taxon>Gammaproteobacteria</taxon>
        <taxon>Salinisphaerales</taxon>
        <taxon>Salinisphaeraceae</taxon>
        <taxon>Salinisphaera</taxon>
    </lineage>
</organism>
<dbReference type="SUPFAM" id="SSF69075">
    <property type="entry name" value="Glutamyl tRNA-reductase dimerization domain"/>
    <property type="match status" value="1"/>
</dbReference>
<sequence length="439" mass="47991">MSLLTVGLNHNTAALSIREAVAFPADQFASALDDFLRLPQIREGAILSTCNRTELYAIIDDGLTTDDDAGLRAWLAAQRGLDLATLQDCFYIHRGREVVRHSLCVAAGLDSMILGEPQILGQMKDAYRTAQAARGTGTLLTRLFEHSFTVAKSVRSQTEIGASPVSVAYAGVSLARQIFTDVSESCALMIGAGDTIELTARYLAEIGVSRMIFANRSLDKAQELATRYHGYALSLADVPTHLAEADLLIASTAAPSHIVTADQIKKALRKRRRKPMFALDLAVPRDIEPSAAKFEDLYLYTVDDLQSVIDDNKRSRQAAAEAAHAIIDARIDQYLEWVDARQATATIREIRAGAEAKRDQAIARARRRLARGEDADAVMADMARILTNKLMHEPTATLRKAVGARQQRLLGPARELFELGDEADDTPSAPGPDNPRETR</sequence>
<feature type="binding site" evidence="9 11">
    <location>
        <begin position="49"/>
        <end position="52"/>
    </location>
    <ligand>
        <name>substrate</name>
    </ligand>
</feature>
<name>A0A423PIR8_9GAMM</name>
<keyword evidence="4 9" id="KW-0521">NADP</keyword>
<comment type="subunit">
    <text evidence="9">Homodimer.</text>
</comment>
<evidence type="ECO:0000256" key="15">
    <source>
        <dbReference type="SAM" id="MobiDB-lite"/>
    </source>
</evidence>
<comment type="function">
    <text evidence="9">Catalyzes the NADPH-dependent reduction of glutamyl-tRNA(Glu) to glutamate 1-semialdehyde (GSA).</text>
</comment>
<dbReference type="Gene3D" id="3.40.50.720">
    <property type="entry name" value="NAD(P)-binding Rossmann-like Domain"/>
    <property type="match status" value="1"/>
</dbReference>
<dbReference type="SUPFAM" id="SSF51735">
    <property type="entry name" value="NAD(P)-binding Rossmann-fold domains"/>
    <property type="match status" value="1"/>
</dbReference>
<comment type="similarity">
    <text evidence="2 9 14">Belongs to the glutamyl-tRNA reductase family.</text>
</comment>
<feature type="active site" description="Nucleophile" evidence="9 10">
    <location>
        <position position="50"/>
    </location>
</feature>
<feature type="domain" description="Quinate/shikimate 5-dehydrogenase/glutamyl-tRNA reductase" evidence="17">
    <location>
        <begin position="174"/>
        <end position="308"/>
    </location>
</feature>
<dbReference type="InterPro" id="IPR015896">
    <property type="entry name" value="4pyrrol_synth_GluRdtase_dimer"/>
</dbReference>
<evidence type="ECO:0000256" key="6">
    <source>
        <dbReference type="ARBA" id="ARBA00023244"/>
    </source>
</evidence>
<comment type="pathway">
    <text evidence="1 9 14">Porphyrin-containing compound metabolism; protoporphyrin-IX biosynthesis; 5-aminolevulinate from L-glutamyl-tRNA(Glu): step 1/2.</text>
</comment>
<evidence type="ECO:0000256" key="13">
    <source>
        <dbReference type="PIRSR" id="PIRSR000445-4"/>
    </source>
</evidence>
<dbReference type="GO" id="GO:0050661">
    <property type="term" value="F:NADP binding"/>
    <property type="evidence" value="ECO:0007669"/>
    <property type="project" value="InterPro"/>
</dbReference>
<dbReference type="GO" id="GO:0019353">
    <property type="term" value="P:protoporphyrinogen IX biosynthetic process from glutamate"/>
    <property type="evidence" value="ECO:0007669"/>
    <property type="project" value="TreeGrafter"/>
</dbReference>
<dbReference type="Pfam" id="PF00745">
    <property type="entry name" value="GlutR_dimer"/>
    <property type="match status" value="1"/>
</dbReference>
<evidence type="ECO:0000256" key="8">
    <source>
        <dbReference type="ARBA" id="ARBA00068659"/>
    </source>
</evidence>
<dbReference type="FunFam" id="3.30.460.30:FF:000001">
    <property type="entry name" value="Glutamyl-tRNA reductase"/>
    <property type="match status" value="1"/>
</dbReference>
<reference evidence="19 20" key="1">
    <citation type="submission" date="2013-10" db="EMBL/GenBank/DDBJ databases">
        <title>Salinisphaera japonica YTM-1 Genome Sequencing.</title>
        <authorList>
            <person name="Lai Q."/>
            <person name="Li C."/>
            <person name="Shao Z."/>
        </authorList>
    </citation>
    <scope>NUCLEOTIDE SEQUENCE [LARGE SCALE GENOMIC DNA]</scope>
    <source>
        <strain evidence="19 20">YTM-1</strain>
    </source>
</reference>
<feature type="domain" description="Tetrapyrrole biosynthesis glutamyl-tRNA reductase dimerisation" evidence="16">
    <location>
        <begin position="323"/>
        <end position="419"/>
    </location>
</feature>
<evidence type="ECO:0000259" key="16">
    <source>
        <dbReference type="Pfam" id="PF00745"/>
    </source>
</evidence>
<proteinExistence type="inferred from homology"/>